<evidence type="ECO:0000256" key="1">
    <source>
        <dbReference type="SAM" id="MobiDB-lite"/>
    </source>
</evidence>
<feature type="region of interest" description="Disordered" evidence="1">
    <location>
        <begin position="194"/>
        <end position="286"/>
    </location>
</feature>
<protein>
    <submittedName>
        <fullName evidence="3">Uncharacterized protein</fullName>
    </submittedName>
</protein>
<sequence length="364" mass="38602">MLYLFSSAAPTRLVNIAAGFGTGSIPSLHKPNVYEWTDASCDTGSSMPIHSTVDQLFVFLCQAAKNKPALGVFNGTKTLSPVLTDVSYQQPKYGSGIGVALRGGSDGPFLVLQGPTPETIGKKHLLTGISLREGSLGVSAGTSRIYITDEFDLPSGSDDAGISVGAMVGITVGVLVALVIVGYTFGVRQRLRARTKVQRHDDRARNNEIHMKVEAGEDDNGSGKVDTIGEGDNDNHKVEECENDDDEAVGPDEPSQIEQRSVASRADGAEPQAQTTILQSTTDSSPPVRVLFSGPASAVDFYPVNAHDNTAPKEWVPRPFDPRLFNQTHAPALAGANFAAAFSSRVIAEPSAPPQESQEDAEPK</sequence>
<evidence type="ECO:0000313" key="3">
    <source>
        <dbReference type="EMBL" id="KAG0265548.1"/>
    </source>
</evidence>
<feature type="compositionally biased region" description="Acidic residues" evidence="1">
    <location>
        <begin position="241"/>
        <end position="250"/>
    </location>
</feature>
<dbReference type="AlphaFoldDB" id="A0A9P6U9K8"/>
<name>A0A9P6U9K8_9FUNG</name>
<keyword evidence="2" id="KW-0472">Membrane</keyword>
<reference evidence="3" key="1">
    <citation type="journal article" date="2020" name="Fungal Divers.">
        <title>Resolving the Mortierellaceae phylogeny through synthesis of multi-gene phylogenetics and phylogenomics.</title>
        <authorList>
            <person name="Vandepol N."/>
            <person name="Liber J."/>
            <person name="Desiro A."/>
            <person name="Na H."/>
            <person name="Kennedy M."/>
            <person name="Barry K."/>
            <person name="Grigoriev I.V."/>
            <person name="Miller A.N."/>
            <person name="O'Donnell K."/>
            <person name="Stajich J.E."/>
            <person name="Bonito G."/>
        </authorList>
    </citation>
    <scope>NUCLEOTIDE SEQUENCE</scope>
    <source>
        <strain evidence="3">BC1065</strain>
    </source>
</reference>
<feature type="compositionally biased region" description="Polar residues" evidence="1">
    <location>
        <begin position="272"/>
        <end position="285"/>
    </location>
</feature>
<keyword evidence="4" id="KW-1185">Reference proteome</keyword>
<dbReference type="EMBL" id="JAAAJB010000114">
    <property type="protein sequence ID" value="KAG0265548.1"/>
    <property type="molecule type" value="Genomic_DNA"/>
</dbReference>
<organism evidence="3 4">
    <name type="scientific">Actinomortierella ambigua</name>
    <dbReference type="NCBI Taxonomy" id="1343610"/>
    <lineage>
        <taxon>Eukaryota</taxon>
        <taxon>Fungi</taxon>
        <taxon>Fungi incertae sedis</taxon>
        <taxon>Mucoromycota</taxon>
        <taxon>Mortierellomycotina</taxon>
        <taxon>Mortierellomycetes</taxon>
        <taxon>Mortierellales</taxon>
        <taxon>Mortierellaceae</taxon>
        <taxon>Actinomortierella</taxon>
    </lineage>
</organism>
<keyword evidence="2" id="KW-0812">Transmembrane</keyword>
<accession>A0A9P6U9K8</accession>
<gene>
    <name evidence="3" type="ORF">DFQ27_000555</name>
</gene>
<feature type="compositionally biased region" description="Basic and acidic residues" evidence="1">
    <location>
        <begin position="198"/>
        <end position="215"/>
    </location>
</feature>
<evidence type="ECO:0000313" key="4">
    <source>
        <dbReference type="Proteomes" id="UP000807716"/>
    </source>
</evidence>
<feature type="transmembrane region" description="Helical" evidence="2">
    <location>
        <begin position="164"/>
        <end position="186"/>
    </location>
</feature>
<comment type="caution">
    <text evidence="3">The sequence shown here is derived from an EMBL/GenBank/DDBJ whole genome shotgun (WGS) entry which is preliminary data.</text>
</comment>
<keyword evidence="2" id="KW-1133">Transmembrane helix</keyword>
<proteinExistence type="predicted"/>
<dbReference type="Proteomes" id="UP000807716">
    <property type="component" value="Unassembled WGS sequence"/>
</dbReference>
<evidence type="ECO:0000256" key="2">
    <source>
        <dbReference type="SAM" id="Phobius"/>
    </source>
</evidence>